<dbReference type="Gene3D" id="1.10.3470.10">
    <property type="entry name" value="ABC transporter involved in vitamin B12 uptake, BtuC"/>
    <property type="match status" value="1"/>
</dbReference>
<feature type="transmembrane region" description="Helical" evidence="8">
    <location>
        <begin position="106"/>
        <end position="127"/>
    </location>
</feature>
<dbReference type="SUPFAM" id="SSF81345">
    <property type="entry name" value="ABC transporter involved in vitamin B12 uptake, BtuC"/>
    <property type="match status" value="1"/>
</dbReference>
<dbReference type="GO" id="GO:0005886">
    <property type="term" value="C:plasma membrane"/>
    <property type="evidence" value="ECO:0007669"/>
    <property type="project" value="UniProtKB-SubCell"/>
</dbReference>
<feature type="transmembrane region" description="Helical" evidence="8">
    <location>
        <begin position="82"/>
        <end position="100"/>
    </location>
</feature>
<evidence type="ECO:0000256" key="4">
    <source>
        <dbReference type="ARBA" id="ARBA00022475"/>
    </source>
</evidence>
<evidence type="ECO:0000256" key="5">
    <source>
        <dbReference type="ARBA" id="ARBA00022692"/>
    </source>
</evidence>
<dbReference type="PANTHER" id="PTHR30472">
    <property type="entry name" value="FERRIC ENTEROBACTIN TRANSPORT SYSTEM PERMEASE PROTEIN"/>
    <property type="match status" value="1"/>
</dbReference>
<keyword evidence="10" id="KW-1185">Reference proteome</keyword>
<proteinExistence type="inferred from homology"/>
<sequence length="324" mass="32869">MSICSKWVIPLLFSLLLVVALASLSLGASGYTILDFVNGRAPKVIIELRLTRLLAAVSAGIVLASSGILLQYALRNPLADPYLLGVSPAAFLAVSVYALLAPTLSTFYTLITPVAIAGGLAGLLLTLIISRLGETSHSVILAGIAVATSLSGLSFAIDYIASTKFGWSPSHALFGGFAGVPPAHVYILAFIAAASCITALVLAAHVESLLYGDDASMLSGVEPRRARIAALVAAGVTVAAITGYTGVIGFVGLIAPNAARRVLQCVEARLVAVTSMLLGAAITTSADLAARLIGNVAGLGEIPAGALIAIFGGFTLAMLVARSG</sequence>
<evidence type="ECO:0000256" key="1">
    <source>
        <dbReference type="ARBA" id="ARBA00004651"/>
    </source>
</evidence>
<dbReference type="Pfam" id="PF01032">
    <property type="entry name" value="FecCD"/>
    <property type="match status" value="1"/>
</dbReference>
<dbReference type="KEGG" id="pfm:Pyrfu_0700"/>
<gene>
    <name evidence="9" type="ordered locus">Pyrfu_0700</name>
</gene>
<dbReference type="STRING" id="694429.Pyrfu_0700"/>
<dbReference type="InParanoid" id="G0ED10"/>
<dbReference type="EMBL" id="CP002838">
    <property type="protein sequence ID" value="AEM38569.1"/>
    <property type="molecule type" value="Genomic_DNA"/>
</dbReference>
<feature type="transmembrane region" description="Helical" evidence="8">
    <location>
        <begin position="228"/>
        <end position="255"/>
    </location>
</feature>
<dbReference type="FunCoup" id="G0ED10">
    <property type="interactions" value="2"/>
</dbReference>
<name>G0ED10_PYRF1</name>
<evidence type="ECO:0000256" key="8">
    <source>
        <dbReference type="SAM" id="Phobius"/>
    </source>
</evidence>
<evidence type="ECO:0000313" key="10">
    <source>
        <dbReference type="Proteomes" id="UP000001037"/>
    </source>
</evidence>
<evidence type="ECO:0000256" key="6">
    <source>
        <dbReference type="ARBA" id="ARBA00022989"/>
    </source>
</evidence>
<dbReference type="GeneID" id="11139168"/>
<protein>
    <submittedName>
        <fullName evidence="9">Transport system permease protein</fullName>
    </submittedName>
</protein>
<dbReference type="OrthoDB" id="57034at2157"/>
<feature type="transmembrane region" description="Helical" evidence="8">
    <location>
        <begin position="302"/>
        <end position="321"/>
    </location>
</feature>
<dbReference type="HOGENOM" id="CLU_013016_0_1_2"/>
<feature type="transmembrane region" description="Helical" evidence="8">
    <location>
        <begin position="183"/>
        <end position="207"/>
    </location>
</feature>
<dbReference type="RefSeq" id="WP_014026246.1">
    <property type="nucleotide sequence ID" value="NC_015931.1"/>
</dbReference>
<evidence type="ECO:0000313" key="9">
    <source>
        <dbReference type="EMBL" id="AEM38569.1"/>
    </source>
</evidence>
<keyword evidence="5 8" id="KW-0812">Transmembrane</keyword>
<dbReference type="eggNOG" id="arCOG01007">
    <property type="taxonomic scope" value="Archaea"/>
</dbReference>
<keyword evidence="7 8" id="KW-0472">Membrane</keyword>
<keyword evidence="4" id="KW-1003">Cell membrane</keyword>
<comment type="subcellular location">
    <subcellularLocation>
        <location evidence="1">Cell membrane</location>
        <topology evidence="1">Multi-pass membrane protein</topology>
    </subcellularLocation>
</comment>
<keyword evidence="3" id="KW-0813">Transport</keyword>
<dbReference type="PANTHER" id="PTHR30472:SF25">
    <property type="entry name" value="ABC TRANSPORTER PERMEASE PROTEIN MJ0876-RELATED"/>
    <property type="match status" value="1"/>
</dbReference>
<dbReference type="InterPro" id="IPR000522">
    <property type="entry name" value="ABC_transptr_permease_BtuC"/>
</dbReference>
<feature type="transmembrane region" description="Helical" evidence="8">
    <location>
        <begin position="139"/>
        <end position="161"/>
    </location>
</feature>
<dbReference type="InterPro" id="IPR037294">
    <property type="entry name" value="ABC_BtuC-like"/>
</dbReference>
<reference evidence="9 10" key="1">
    <citation type="journal article" date="2011" name="Stand. Genomic Sci.">
        <title>Complete genome sequence of the hyperthermophilic chemolithoautotroph Pyrolobus fumarii type strain (1A).</title>
        <authorList>
            <person name="Anderson I."/>
            <person name="Goker M."/>
            <person name="Nolan M."/>
            <person name="Lucas S."/>
            <person name="Hammon N."/>
            <person name="Deshpande S."/>
            <person name="Cheng J.F."/>
            <person name="Tapia R."/>
            <person name="Han C."/>
            <person name="Goodwin L."/>
            <person name="Pitluck S."/>
            <person name="Huntemann M."/>
            <person name="Liolios K."/>
            <person name="Ivanova N."/>
            <person name="Pagani I."/>
            <person name="Mavromatis K."/>
            <person name="Ovchinikova G."/>
            <person name="Pati A."/>
            <person name="Chen A."/>
            <person name="Palaniappan K."/>
            <person name="Land M."/>
            <person name="Hauser L."/>
            <person name="Brambilla E.M."/>
            <person name="Huber H."/>
            <person name="Yasawong M."/>
            <person name="Rohde M."/>
            <person name="Spring S."/>
            <person name="Abt B."/>
            <person name="Sikorski J."/>
            <person name="Wirth R."/>
            <person name="Detter J.C."/>
            <person name="Woyke T."/>
            <person name="Bristow J."/>
            <person name="Eisen J.A."/>
            <person name="Markowitz V."/>
            <person name="Hugenholtz P."/>
            <person name="Kyrpides N.C."/>
            <person name="Klenk H.P."/>
            <person name="Lapidus A."/>
        </authorList>
    </citation>
    <scope>NUCLEOTIDE SEQUENCE [LARGE SCALE GENOMIC DNA]</scope>
    <source>
        <strain evidence="10">DSM 11204 / 1A</strain>
    </source>
</reference>
<evidence type="ECO:0000256" key="3">
    <source>
        <dbReference type="ARBA" id="ARBA00022448"/>
    </source>
</evidence>
<feature type="transmembrane region" description="Helical" evidence="8">
    <location>
        <begin position="51"/>
        <end position="70"/>
    </location>
</feature>
<dbReference type="GO" id="GO:0022857">
    <property type="term" value="F:transmembrane transporter activity"/>
    <property type="evidence" value="ECO:0007669"/>
    <property type="project" value="InterPro"/>
</dbReference>
<feature type="transmembrane region" description="Helical" evidence="8">
    <location>
        <begin position="270"/>
        <end position="290"/>
    </location>
</feature>
<evidence type="ECO:0000256" key="2">
    <source>
        <dbReference type="ARBA" id="ARBA00007935"/>
    </source>
</evidence>
<organism evidence="9 10">
    <name type="scientific">Pyrolobus fumarii (strain DSM 11204 / 1A)</name>
    <dbReference type="NCBI Taxonomy" id="694429"/>
    <lineage>
        <taxon>Archaea</taxon>
        <taxon>Thermoproteota</taxon>
        <taxon>Thermoprotei</taxon>
        <taxon>Desulfurococcales</taxon>
        <taxon>Pyrodictiaceae</taxon>
        <taxon>Pyrolobus</taxon>
    </lineage>
</organism>
<evidence type="ECO:0000256" key="7">
    <source>
        <dbReference type="ARBA" id="ARBA00023136"/>
    </source>
</evidence>
<dbReference type="AlphaFoldDB" id="G0ED10"/>
<accession>G0ED10</accession>
<keyword evidence="6 8" id="KW-1133">Transmembrane helix</keyword>
<comment type="similarity">
    <text evidence="2">Belongs to the binding-protein-dependent transport system permease family. FecCD subfamily.</text>
</comment>
<dbReference type="Proteomes" id="UP000001037">
    <property type="component" value="Chromosome"/>
</dbReference>